<evidence type="ECO:0000256" key="8">
    <source>
        <dbReference type="ARBA" id="ARBA00022777"/>
    </source>
</evidence>
<dbReference type="Pfam" id="PF00367">
    <property type="entry name" value="PTS_EIIB"/>
    <property type="match status" value="1"/>
</dbReference>
<feature type="transmembrane region" description="Helical" evidence="12">
    <location>
        <begin position="340"/>
        <end position="361"/>
    </location>
</feature>
<dbReference type="NCBIfam" id="NF008236">
    <property type="entry name" value="PRK11007.1"/>
    <property type="match status" value="1"/>
</dbReference>
<evidence type="ECO:0000256" key="11">
    <source>
        <dbReference type="PROSITE-ProRule" id="PRU00421"/>
    </source>
</evidence>
<dbReference type="GO" id="GO:0015574">
    <property type="term" value="F:trehalose transmembrane transporter activity"/>
    <property type="evidence" value="ECO:0007669"/>
    <property type="project" value="InterPro"/>
</dbReference>
<dbReference type="GO" id="GO:0009401">
    <property type="term" value="P:phosphoenolpyruvate-dependent sugar phosphotransferase system"/>
    <property type="evidence" value="ECO:0007669"/>
    <property type="project" value="UniProtKB-KW"/>
</dbReference>
<dbReference type="RefSeq" id="WP_014231038.1">
    <property type="nucleotide sequence ID" value="NZ_ATFJ01000011.1"/>
</dbReference>
<evidence type="ECO:0000256" key="9">
    <source>
        <dbReference type="ARBA" id="ARBA00022989"/>
    </source>
</evidence>
<feature type="domain" description="PTS EIIB type-1" evidence="13">
    <location>
        <begin position="6"/>
        <end position="88"/>
    </location>
</feature>
<dbReference type="NCBIfam" id="TIGR00826">
    <property type="entry name" value="EIIB_glc"/>
    <property type="match status" value="1"/>
</dbReference>
<dbReference type="PANTHER" id="PTHR30175">
    <property type="entry name" value="PHOSPHOTRANSFERASE SYSTEM TRANSPORT PROTEIN"/>
    <property type="match status" value="1"/>
</dbReference>
<evidence type="ECO:0000256" key="12">
    <source>
        <dbReference type="SAM" id="Phobius"/>
    </source>
</evidence>
<organism evidence="15 16">
    <name type="scientific">Vibrio natriegens NBRC 15636 = ATCC 14048 = DSM 759</name>
    <dbReference type="NCBI Taxonomy" id="1219067"/>
    <lineage>
        <taxon>Bacteria</taxon>
        <taxon>Pseudomonadati</taxon>
        <taxon>Pseudomonadota</taxon>
        <taxon>Gammaproteobacteria</taxon>
        <taxon>Vibrionales</taxon>
        <taxon>Vibrionaceae</taxon>
        <taxon>Vibrio</taxon>
    </lineage>
</organism>
<dbReference type="AlphaFoldDB" id="A0AAN0Y154"/>
<dbReference type="PANTHER" id="PTHR30175:SF1">
    <property type="entry name" value="PTS SYSTEM ARBUTIN-, CELLOBIOSE-, AND SALICIN-SPECIFIC EIIBC COMPONENT-RELATED"/>
    <property type="match status" value="1"/>
</dbReference>
<evidence type="ECO:0000256" key="4">
    <source>
        <dbReference type="ARBA" id="ARBA00022597"/>
    </source>
</evidence>
<feature type="transmembrane region" description="Helical" evidence="12">
    <location>
        <begin position="396"/>
        <end position="417"/>
    </location>
</feature>
<dbReference type="GO" id="GO:0008982">
    <property type="term" value="F:protein-N(PI)-phosphohistidine-sugar phosphotransferase activity"/>
    <property type="evidence" value="ECO:0007669"/>
    <property type="project" value="InterPro"/>
</dbReference>
<evidence type="ECO:0000256" key="10">
    <source>
        <dbReference type="ARBA" id="ARBA00023136"/>
    </source>
</evidence>
<dbReference type="SUPFAM" id="SSF55604">
    <property type="entry name" value="Glucose permease domain IIB"/>
    <property type="match status" value="1"/>
</dbReference>
<evidence type="ECO:0000259" key="14">
    <source>
        <dbReference type="PROSITE" id="PS51103"/>
    </source>
</evidence>
<dbReference type="Proteomes" id="UP000092741">
    <property type="component" value="Chromosome 1"/>
</dbReference>
<reference evidence="15 16" key="1">
    <citation type="submission" date="2016-07" db="EMBL/GenBank/DDBJ databases">
        <title>Developing Vibrio natriegens as a novel, fast-growing host for biotechnology.</title>
        <authorList>
            <person name="Weinstock M.T."/>
            <person name="Hesek E.D."/>
            <person name="Wilson C.M."/>
            <person name="Gibson D.G."/>
        </authorList>
    </citation>
    <scope>NUCLEOTIDE SEQUENCE [LARGE SCALE GENOMIC DNA]</scope>
    <source>
        <strain evidence="15 16">ATCC 14048</strain>
    </source>
</reference>
<comment type="subcellular location">
    <subcellularLocation>
        <location evidence="1">Cell membrane</location>
        <topology evidence="1">Multi-pass membrane protein</topology>
    </subcellularLocation>
</comment>
<dbReference type="GO" id="GO:0005886">
    <property type="term" value="C:plasma membrane"/>
    <property type="evidence" value="ECO:0007669"/>
    <property type="project" value="UniProtKB-SubCell"/>
</dbReference>
<keyword evidence="6" id="KW-0598">Phosphotransferase system</keyword>
<dbReference type="PROSITE" id="PS01035">
    <property type="entry name" value="PTS_EIIB_TYPE_1_CYS"/>
    <property type="match status" value="1"/>
</dbReference>
<evidence type="ECO:0000256" key="7">
    <source>
        <dbReference type="ARBA" id="ARBA00022692"/>
    </source>
</evidence>
<keyword evidence="4" id="KW-0762">Sugar transport</keyword>
<feature type="transmembrane region" description="Helical" evidence="12">
    <location>
        <begin position="110"/>
        <end position="130"/>
    </location>
</feature>
<feature type="transmembrane region" description="Helical" evidence="12">
    <location>
        <begin position="437"/>
        <end position="460"/>
    </location>
</feature>
<evidence type="ECO:0000259" key="13">
    <source>
        <dbReference type="PROSITE" id="PS51098"/>
    </source>
</evidence>
<feature type="active site" description="Phosphocysteine intermediate; for EIIB activity" evidence="11">
    <location>
        <position position="28"/>
    </location>
</feature>
<dbReference type="FunFam" id="3.30.1360.60:FF:000001">
    <property type="entry name" value="PTS system glucose-specific IIBC component PtsG"/>
    <property type="match status" value="1"/>
</dbReference>
<feature type="transmembrane region" description="Helical" evidence="12">
    <location>
        <begin position="150"/>
        <end position="175"/>
    </location>
</feature>
<sequence>MSKIARQDVQRLIELVGGPDNIASVSHCLTRLRFVLNNTEQADIKQLEALSIVKGCFTNAGQFQVVIGTEVDEVYKVLIEMTGKSEASKDESKNAARQNMNIVERGISHLAEIFVPLLPAIITGGLILGFRNVIGDIKMFDGQTLTEISQFWATVHSFLWLIGEAIFFFLPVGVCWSTVRKLGGTPILGITLGVTLVSPQLMNAYLIGKQVPEVWDFGWFVIEKVGYQAQVIPAMLAGIALAYIEKYLKRITPSYLYLVVVPFVSIIISVILAHSIIGPFGRMLGNGVAFAAKAAMTGDFAIIGSTVFGFLYAPLVITGIHHTTNAVDLQLMQELGGTPIWPLIALSNIAQASAVVGIIIISKKQDEREISVPAAISAYLGVTEPAMYGINLKYKFPMLSAMIGSACAAAVCGSAGVMANGIGVGGLPGILSIQPQFWGVFALAMLVAIVVPAGLTLILYKRAKAKGELETANA</sequence>
<name>A0AAN0Y154_VIBNA</name>
<dbReference type="KEGG" id="vna:PN96_09970"/>
<dbReference type="InterPro" id="IPR001996">
    <property type="entry name" value="PTS_IIB_1"/>
</dbReference>
<protein>
    <submittedName>
        <fullName evidence="15">PTS trehalose transporter subunit IIBC</fullName>
    </submittedName>
</protein>
<dbReference type="PROSITE" id="PS51098">
    <property type="entry name" value="PTS_EIIB_TYPE_1"/>
    <property type="match status" value="1"/>
</dbReference>
<dbReference type="InterPro" id="IPR050558">
    <property type="entry name" value="PTS_Sugar-Specific_Components"/>
</dbReference>
<feature type="domain" description="PTS EIIC type-1" evidence="14">
    <location>
        <begin position="108"/>
        <end position="474"/>
    </location>
</feature>
<keyword evidence="10 12" id="KW-0472">Membrane</keyword>
<dbReference type="CDD" id="cd00212">
    <property type="entry name" value="PTS_IIB_glc"/>
    <property type="match status" value="1"/>
</dbReference>
<keyword evidence="2" id="KW-0813">Transport</keyword>
<feature type="transmembrane region" description="Helical" evidence="12">
    <location>
        <begin position="256"/>
        <end position="277"/>
    </location>
</feature>
<evidence type="ECO:0000256" key="3">
    <source>
        <dbReference type="ARBA" id="ARBA00022475"/>
    </source>
</evidence>
<evidence type="ECO:0000256" key="6">
    <source>
        <dbReference type="ARBA" id="ARBA00022683"/>
    </source>
</evidence>
<evidence type="ECO:0000256" key="2">
    <source>
        <dbReference type="ARBA" id="ARBA00022448"/>
    </source>
</evidence>
<feature type="transmembrane region" description="Helical" evidence="12">
    <location>
        <begin position="187"/>
        <end position="207"/>
    </location>
</feature>
<dbReference type="PROSITE" id="PS51103">
    <property type="entry name" value="PTS_EIIC_TYPE_1"/>
    <property type="match status" value="1"/>
</dbReference>
<dbReference type="InterPro" id="IPR018113">
    <property type="entry name" value="PTrfase_EIIB_Cys"/>
</dbReference>
<dbReference type="InterPro" id="IPR013013">
    <property type="entry name" value="PTS_EIIC_1"/>
</dbReference>
<dbReference type="InterPro" id="IPR011296">
    <property type="entry name" value="PTS_IIBC_treh"/>
</dbReference>
<keyword evidence="16" id="KW-1185">Reference proteome</keyword>
<dbReference type="GO" id="GO:0090589">
    <property type="term" value="F:protein-phosphocysteine-trehalose phosphotransferase system transporter activity"/>
    <property type="evidence" value="ECO:0007669"/>
    <property type="project" value="TreeGrafter"/>
</dbReference>
<dbReference type="InterPro" id="IPR003352">
    <property type="entry name" value="PTS_EIIC"/>
</dbReference>
<keyword evidence="8" id="KW-0418">Kinase</keyword>
<feature type="transmembrane region" description="Helical" evidence="12">
    <location>
        <begin position="227"/>
        <end position="244"/>
    </location>
</feature>
<evidence type="ECO:0000256" key="1">
    <source>
        <dbReference type="ARBA" id="ARBA00004651"/>
    </source>
</evidence>
<dbReference type="Gene3D" id="3.30.1360.60">
    <property type="entry name" value="Glucose permease domain IIB"/>
    <property type="match status" value="1"/>
</dbReference>
<keyword evidence="3" id="KW-1003">Cell membrane</keyword>
<keyword evidence="5" id="KW-0808">Transferase</keyword>
<dbReference type="Pfam" id="PF02378">
    <property type="entry name" value="PTS_EIIC"/>
    <property type="match status" value="1"/>
</dbReference>
<dbReference type="EMBL" id="CP016345">
    <property type="protein sequence ID" value="ANQ11864.1"/>
    <property type="molecule type" value="Genomic_DNA"/>
</dbReference>
<accession>A0AAN0Y154</accession>
<dbReference type="GeneID" id="70913127"/>
<keyword evidence="7 12" id="KW-0812">Transmembrane</keyword>
<proteinExistence type="predicted"/>
<evidence type="ECO:0000256" key="5">
    <source>
        <dbReference type="ARBA" id="ARBA00022679"/>
    </source>
</evidence>
<dbReference type="NCBIfam" id="TIGR01992">
    <property type="entry name" value="PTS-IIBC-Tre"/>
    <property type="match status" value="1"/>
</dbReference>
<dbReference type="InterPro" id="IPR036878">
    <property type="entry name" value="Glu_permease_IIB"/>
</dbReference>
<gene>
    <name evidence="15" type="ORF">BA890_03375</name>
</gene>
<dbReference type="GO" id="GO:0016301">
    <property type="term" value="F:kinase activity"/>
    <property type="evidence" value="ECO:0007669"/>
    <property type="project" value="UniProtKB-KW"/>
</dbReference>
<keyword evidence="9 12" id="KW-1133">Transmembrane helix</keyword>
<evidence type="ECO:0000313" key="16">
    <source>
        <dbReference type="Proteomes" id="UP000092741"/>
    </source>
</evidence>
<evidence type="ECO:0000313" key="15">
    <source>
        <dbReference type="EMBL" id="ANQ11864.1"/>
    </source>
</evidence>